<dbReference type="Proteomes" id="UP000319732">
    <property type="component" value="Unassembled WGS sequence"/>
</dbReference>
<comment type="cofactor">
    <cofactor evidence="1">
        <name>FAD</name>
        <dbReference type="ChEBI" id="CHEBI:57692"/>
    </cofactor>
</comment>
<protein>
    <submittedName>
        <fullName evidence="7">Pyridine nucleotide-disulfide oxidoreductase</fullName>
    </submittedName>
</protein>
<dbReference type="AlphaFoldDB" id="A0A545U3G1"/>
<dbReference type="OrthoDB" id="9800167at2"/>
<dbReference type="InterPro" id="IPR028202">
    <property type="entry name" value="Reductase_C"/>
</dbReference>
<evidence type="ECO:0000259" key="6">
    <source>
        <dbReference type="Pfam" id="PF14759"/>
    </source>
</evidence>
<dbReference type="RefSeq" id="WP_142903090.1">
    <property type="nucleotide sequence ID" value="NZ_ML660089.1"/>
</dbReference>
<feature type="domain" description="Reductase C-terminal" evidence="6">
    <location>
        <begin position="320"/>
        <end position="404"/>
    </location>
</feature>
<reference evidence="7 8" key="1">
    <citation type="submission" date="2019-06" db="EMBL/GenBank/DDBJ databases">
        <title>Whole genome sequence for Cellvibrionaceae sp. R142.</title>
        <authorList>
            <person name="Wang G."/>
        </authorList>
    </citation>
    <scope>NUCLEOTIDE SEQUENCE [LARGE SCALE GENOMIC DNA]</scope>
    <source>
        <strain evidence="7 8">R142</strain>
    </source>
</reference>
<dbReference type="PRINTS" id="PR00411">
    <property type="entry name" value="PNDRDTASEI"/>
</dbReference>
<dbReference type="Gene3D" id="3.30.390.30">
    <property type="match status" value="1"/>
</dbReference>
<dbReference type="EMBL" id="VHSG01000006">
    <property type="protein sequence ID" value="TQV84010.1"/>
    <property type="molecule type" value="Genomic_DNA"/>
</dbReference>
<dbReference type="InterPro" id="IPR016156">
    <property type="entry name" value="FAD/NAD-linked_Rdtase_dimer_sf"/>
</dbReference>
<evidence type="ECO:0000256" key="3">
    <source>
        <dbReference type="ARBA" id="ARBA00022827"/>
    </source>
</evidence>
<evidence type="ECO:0000313" key="7">
    <source>
        <dbReference type="EMBL" id="TQV84010.1"/>
    </source>
</evidence>
<proteinExistence type="predicted"/>
<dbReference type="GO" id="GO:0016651">
    <property type="term" value="F:oxidoreductase activity, acting on NAD(P)H"/>
    <property type="evidence" value="ECO:0007669"/>
    <property type="project" value="TreeGrafter"/>
</dbReference>
<dbReference type="InterPro" id="IPR036188">
    <property type="entry name" value="FAD/NAD-bd_sf"/>
</dbReference>
<comment type="caution">
    <text evidence="7">The sequence shown here is derived from an EMBL/GenBank/DDBJ whole genome shotgun (WGS) entry which is preliminary data.</text>
</comment>
<dbReference type="Pfam" id="PF07992">
    <property type="entry name" value="Pyr_redox_2"/>
    <property type="match status" value="1"/>
</dbReference>
<accession>A0A545U3G1</accession>
<dbReference type="Gene3D" id="3.50.50.60">
    <property type="entry name" value="FAD/NAD(P)-binding domain"/>
    <property type="match status" value="2"/>
</dbReference>
<organism evidence="7 8">
    <name type="scientific">Exilibacterium tricleocarpae</name>
    <dbReference type="NCBI Taxonomy" id="2591008"/>
    <lineage>
        <taxon>Bacteria</taxon>
        <taxon>Pseudomonadati</taxon>
        <taxon>Pseudomonadota</taxon>
        <taxon>Gammaproteobacteria</taxon>
        <taxon>Cellvibrionales</taxon>
        <taxon>Cellvibrionaceae</taxon>
        <taxon>Exilibacterium</taxon>
    </lineage>
</organism>
<keyword evidence="3" id="KW-0274">FAD</keyword>
<evidence type="ECO:0000313" key="8">
    <source>
        <dbReference type="Proteomes" id="UP000319732"/>
    </source>
</evidence>
<evidence type="ECO:0000256" key="4">
    <source>
        <dbReference type="ARBA" id="ARBA00023002"/>
    </source>
</evidence>
<name>A0A545U3G1_9GAMM</name>
<dbReference type="PRINTS" id="PR00368">
    <property type="entry name" value="FADPNR"/>
</dbReference>
<keyword evidence="8" id="KW-1185">Reference proteome</keyword>
<keyword evidence="2" id="KW-0285">Flavoprotein</keyword>
<evidence type="ECO:0000256" key="1">
    <source>
        <dbReference type="ARBA" id="ARBA00001974"/>
    </source>
</evidence>
<keyword evidence="4" id="KW-0560">Oxidoreductase</keyword>
<evidence type="ECO:0000256" key="2">
    <source>
        <dbReference type="ARBA" id="ARBA00022630"/>
    </source>
</evidence>
<dbReference type="PANTHER" id="PTHR43557">
    <property type="entry name" value="APOPTOSIS-INDUCING FACTOR 1"/>
    <property type="match status" value="1"/>
</dbReference>
<dbReference type="SUPFAM" id="SSF51905">
    <property type="entry name" value="FAD/NAD(P)-binding domain"/>
    <property type="match status" value="2"/>
</dbReference>
<dbReference type="InterPro" id="IPR023753">
    <property type="entry name" value="FAD/NAD-binding_dom"/>
</dbReference>
<feature type="domain" description="FAD/NAD(P)-binding" evidence="5">
    <location>
        <begin position="4"/>
        <end position="301"/>
    </location>
</feature>
<dbReference type="Pfam" id="PF14759">
    <property type="entry name" value="Reductase_C"/>
    <property type="match status" value="1"/>
</dbReference>
<evidence type="ECO:0000259" key="5">
    <source>
        <dbReference type="Pfam" id="PF07992"/>
    </source>
</evidence>
<gene>
    <name evidence="7" type="ORF">FKG94_04910</name>
</gene>
<dbReference type="InterPro" id="IPR050446">
    <property type="entry name" value="FAD-oxidoreductase/Apoptosis"/>
</dbReference>
<dbReference type="PANTHER" id="PTHR43557:SF2">
    <property type="entry name" value="RIESKE DOMAIN-CONTAINING PROTEIN-RELATED"/>
    <property type="match status" value="1"/>
</dbReference>
<dbReference type="SUPFAM" id="SSF55424">
    <property type="entry name" value="FAD/NAD-linked reductases, dimerisation (C-terminal) domain"/>
    <property type="match status" value="1"/>
</dbReference>
<dbReference type="GO" id="GO:0005737">
    <property type="term" value="C:cytoplasm"/>
    <property type="evidence" value="ECO:0007669"/>
    <property type="project" value="TreeGrafter"/>
</dbReference>
<sequence>MQNRCIIIGAGHAAAQLAPSLKQEGWQGSIVVVGAEAQPPYHRPPLSKTFLAGTKTIDQILIRPQAAYEKHGIELKPGVRATGIDRQTKTVQLDNGAALGYDKLALCTGSQARRLPLPGADLAGVHYLRTLADVEAIKANLADTRQVVIIGGGYIGLETAAVLRTLGLEVRVLEMMDRVLQRVTAAPVSAFYTRVHTEQGVTIETAKAVTALAGKQRVAAVHCEDGSHYAADLVIIGAGILPDVELAQAAGLQVDNGIVVDEYALTSDEDIVAAGDCTNHPNRLLDRRLRLESVPNATEQAKTAAATLCGKRKPYASHPWFWSDQYDMKLQIAGLNQGYDDVVLRGDPQNSRSFVAWYLKAGKLLAADCINRPKEFMLAKQMLAQGTRATSADLADETVDLKALVGEHPG</sequence>